<sequence length="310" mass="34204">VGFYVYFRGFVHGRKCQSDAKLKGKTVIITGANTGIGKETALDLASRGARVIIACRNIEKGNAAVKDICKTVDKPDLVVKQLDLASFASIKKFSEDILENERHIHILINNAGLAGCNWSETEDGFETQFGVNHLGHFLLTNLLLDRIKESAPARIVNVSSIAHIFGSIDFNDINLKRSYNPVSAYCRSKLANILFTRELAKRLEGTGVNTYCLHPGAVHTNLGQHLDSSMTSFIGRLYESVSRVFFKSPYKGAQTTIYCAVEETLAFESGYYYSDCSVVQPSAKARDDQLAKQLWDVSEYLVAKAMGNTA</sequence>
<dbReference type="PANTHER" id="PTHR43157">
    <property type="entry name" value="PHOSPHATIDYLINOSITOL-GLYCAN BIOSYNTHESIS CLASS F PROTEIN-RELATED"/>
    <property type="match status" value="1"/>
</dbReference>
<reference evidence="3" key="1">
    <citation type="submission" date="2020-08" db="EMBL/GenBank/DDBJ databases">
        <title>Multicomponent nature underlies the extraordinary mechanical properties of spider dragline silk.</title>
        <authorList>
            <person name="Kono N."/>
            <person name="Nakamura H."/>
            <person name="Mori M."/>
            <person name="Yoshida Y."/>
            <person name="Ohtoshi R."/>
            <person name="Malay A.D."/>
            <person name="Moran D.A.P."/>
            <person name="Tomita M."/>
            <person name="Numata K."/>
            <person name="Arakawa K."/>
        </authorList>
    </citation>
    <scope>NUCLEOTIDE SEQUENCE</scope>
</reference>
<comment type="similarity">
    <text evidence="2">Belongs to the short-chain dehydrogenases/reductases (SDR) family.</text>
</comment>
<dbReference type="Pfam" id="PF00106">
    <property type="entry name" value="adh_short"/>
    <property type="match status" value="1"/>
</dbReference>
<dbReference type="AlphaFoldDB" id="A0A8X6XGU7"/>
<dbReference type="OrthoDB" id="6411518at2759"/>
<protein>
    <recommendedName>
        <fullName evidence="5">Retinol dehydrogenase 12</fullName>
    </recommendedName>
</protein>
<name>A0A8X6XGU7_9ARAC</name>
<dbReference type="InterPro" id="IPR036291">
    <property type="entry name" value="NAD(P)-bd_dom_sf"/>
</dbReference>
<dbReference type="InterPro" id="IPR002347">
    <property type="entry name" value="SDR_fam"/>
</dbReference>
<evidence type="ECO:0000313" key="4">
    <source>
        <dbReference type="Proteomes" id="UP000886998"/>
    </source>
</evidence>
<proteinExistence type="inferred from homology"/>
<gene>
    <name evidence="3" type="primary">RDH11</name>
    <name evidence="3" type="ORF">TNIN_422541</name>
</gene>
<feature type="non-terminal residue" evidence="3">
    <location>
        <position position="1"/>
    </location>
</feature>
<dbReference type="EMBL" id="BMAV01009035">
    <property type="protein sequence ID" value="GFY53038.1"/>
    <property type="molecule type" value="Genomic_DNA"/>
</dbReference>
<dbReference type="Proteomes" id="UP000886998">
    <property type="component" value="Unassembled WGS sequence"/>
</dbReference>
<dbReference type="Gene3D" id="3.40.50.720">
    <property type="entry name" value="NAD(P)-binding Rossmann-like Domain"/>
    <property type="match status" value="1"/>
</dbReference>
<evidence type="ECO:0008006" key="5">
    <source>
        <dbReference type="Google" id="ProtNLM"/>
    </source>
</evidence>
<evidence type="ECO:0000313" key="3">
    <source>
        <dbReference type="EMBL" id="GFY53038.1"/>
    </source>
</evidence>
<dbReference type="GO" id="GO:0016491">
    <property type="term" value="F:oxidoreductase activity"/>
    <property type="evidence" value="ECO:0007669"/>
    <property type="project" value="UniProtKB-KW"/>
</dbReference>
<accession>A0A8X6XGU7</accession>
<dbReference type="PRINTS" id="PR00081">
    <property type="entry name" value="GDHRDH"/>
</dbReference>
<keyword evidence="4" id="KW-1185">Reference proteome</keyword>
<evidence type="ECO:0000256" key="2">
    <source>
        <dbReference type="RuleBase" id="RU000363"/>
    </source>
</evidence>
<evidence type="ECO:0000256" key="1">
    <source>
        <dbReference type="ARBA" id="ARBA00023002"/>
    </source>
</evidence>
<organism evidence="3 4">
    <name type="scientific">Trichonephila inaurata madagascariensis</name>
    <dbReference type="NCBI Taxonomy" id="2747483"/>
    <lineage>
        <taxon>Eukaryota</taxon>
        <taxon>Metazoa</taxon>
        <taxon>Ecdysozoa</taxon>
        <taxon>Arthropoda</taxon>
        <taxon>Chelicerata</taxon>
        <taxon>Arachnida</taxon>
        <taxon>Araneae</taxon>
        <taxon>Araneomorphae</taxon>
        <taxon>Entelegynae</taxon>
        <taxon>Araneoidea</taxon>
        <taxon>Nephilidae</taxon>
        <taxon>Trichonephila</taxon>
        <taxon>Trichonephila inaurata</taxon>
    </lineage>
</organism>
<dbReference type="SUPFAM" id="SSF51735">
    <property type="entry name" value="NAD(P)-binding Rossmann-fold domains"/>
    <property type="match status" value="1"/>
</dbReference>
<dbReference type="PANTHER" id="PTHR43157:SF73">
    <property type="entry name" value="WW DOMAIN-CONTAINING OXIDOREDUCTASE-LIKE PROTEIN"/>
    <property type="match status" value="1"/>
</dbReference>
<keyword evidence="1" id="KW-0560">Oxidoreductase</keyword>
<dbReference type="PRINTS" id="PR00080">
    <property type="entry name" value="SDRFAMILY"/>
</dbReference>
<comment type="caution">
    <text evidence="3">The sequence shown here is derived from an EMBL/GenBank/DDBJ whole genome shotgun (WGS) entry which is preliminary data.</text>
</comment>